<dbReference type="SMART" id="SM00406">
    <property type="entry name" value="IGv"/>
    <property type="match status" value="2"/>
</dbReference>
<keyword evidence="7" id="KW-0325">Glycoprotein</keyword>
<evidence type="ECO:0000313" key="11">
    <source>
        <dbReference type="Proteomes" id="UP000515150"/>
    </source>
</evidence>
<evidence type="ECO:0000313" key="12">
    <source>
        <dbReference type="RefSeq" id="XP_029024674.1"/>
    </source>
</evidence>
<protein>
    <submittedName>
        <fullName evidence="12">Uncharacterized protein LOC114866732</fullName>
    </submittedName>
</protein>
<dbReference type="GO" id="GO:0005886">
    <property type="term" value="C:plasma membrane"/>
    <property type="evidence" value="ECO:0007669"/>
    <property type="project" value="UniProtKB-SubCell"/>
</dbReference>
<evidence type="ECO:0000256" key="5">
    <source>
        <dbReference type="ARBA" id="ARBA00023136"/>
    </source>
</evidence>
<name>A0A6P7P4Z3_BETSP</name>
<feature type="signal peptide" evidence="9">
    <location>
        <begin position="1"/>
        <end position="19"/>
    </location>
</feature>
<dbReference type="SUPFAM" id="SSF48726">
    <property type="entry name" value="Immunoglobulin"/>
    <property type="match status" value="2"/>
</dbReference>
<dbReference type="PANTHER" id="PTHR19433:SF127">
    <property type="entry name" value="NITR9"/>
    <property type="match status" value="1"/>
</dbReference>
<dbReference type="AlphaFoldDB" id="A0A6P7P4Z3"/>
<dbReference type="PROSITE" id="PS50835">
    <property type="entry name" value="IG_LIKE"/>
    <property type="match status" value="2"/>
</dbReference>
<feature type="transmembrane region" description="Helical" evidence="8">
    <location>
        <begin position="261"/>
        <end position="285"/>
    </location>
</feature>
<keyword evidence="2" id="KW-1003">Cell membrane</keyword>
<sequence length="340" mass="37704">MSSLKFVLCLSCLFMGKNAQKVDQSSPSLLSQMKGLLPVNIGDNVTLRCSYKGDDSAWLFWYKQILGEKPKLISSFYMYDPKITFHNEFKENKRFKLESKEGKNDLHILHLNVSDSATYYCASSYTFVLSFAEGIILSVRDSDSNVPALVHQSVSGSIQLGGSVTLNCTVQTGTCDGQHSVYWFKDSGEARPGIIYTHGDRNDQCERNPDTQTHTCVYNLPLKSLNASHTGTYYCAVASCGHILFGNGTKLVFERQINSSLLVYVLSGAVAFTTILCVLLSFLICKMIKGNCKCSAPSTTNVEDSNDNLHYAALHVNQANRSRRLRNEVLSECVYSGVKL</sequence>
<dbReference type="Pfam" id="PF07686">
    <property type="entry name" value="V-set"/>
    <property type="match status" value="2"/>
</dbReference>
<evidence type="ECO:0000256" key="4">
    <source>
        <dbReference type="ARBA" id="ARBA00022859"/>
    </source>
</evidence>
<dbReference type="GO" id="GO:0002376">
    <property type="term" value="P:immune system process"/>
    <property type="evidence" value="ECO:0007669"/>
    <property type="project" value="UniProtKB-KW"/>
</dbReference>
<feature type="domain" description="Ig-like" evidence="10">
    <location>
        <begin position="27"/>
        <end position="121"/>
    </location>
</feature>
<evidence type="ECO:0000256" key="6">
    <source>
        <dbReference type="ARBA" id="ARBA00023157"/>
    </source>
</evidence>
<evidence type="ECO:0000256" key="2">
    <source>
        <dbReference type="ARBA" id="ARBA00022475"/>
    </source>
</evidence>
<dbReference type="Proteomes" id="UP000515150">
    <property type="component" value="Chromosome 2"/>
</dbReference>
<dbReference type="KEGG" id="bspl:114866732"/>
<dbReference type="GO" id="GO:0009617">
    <property type="term" value="P:response to bacterium"/>
    <property type="evidence" value="ECO:0007669"/>
    <property type="project" value="TreeGrafter"/>
</dbReference>
<keyword evidence="4" id="KW-0391">Immunity</keyword>
<proteinExistence type="predicted"/>
<dbReference type="InterPro" id="IPR007110">
    <property type="entry name" value="Ig-like_dom"/>
</dbReference>
<feature type="domain" description="Ig-like" evidence="10">
    <location>
        <begin position="147"/>
        <end position="258"/>
    </location>
</feature>
<keyword evidence="3 9" id="KW-0732">Signal</keyword>
<dbReference type="RefSeq" id="XP_029024674.1">
    <property type="nucleotide sequence ID" value="XM_029168841.3"/>
</dbReference>
<dbReference type="InterPro" id="IPR003599">
    <property type="entry name" value="Ig_sub"/>
</dbReference>
<keyword evidence="11" id="KW-1185">Reference proteome</keyword>
<accession>A0A6P7P4Z3</accession>
<dbReference type="InterPro" id="IPR013783">
    <property type="entry name" value="Ig-like_fold"/>
</dbReference>
<dbReference type="InterPro" id="IPR052051">
    <property type="entry name" value="TCR_complex_component"/>
</dbReference>
<evidence type="ECO:0000256" key="3">
    <source>
        <dbReference type="ARBA" id="ARBA00022729"/>
    </source>
</evidence>
<dbReference type="PANTHER" id="PTHR19433">
    <property type="entry name" value="T-CELL RECEPTOR ALPHA CHAIN V REGION-RELATED"/>
    <property type="match status" value="1"/>
</dbReference>
<reference evidence="12" key="1">
    <citation type="submission" date="2025-08" db="UniProtKB">
        <authorList>
            <consortium name="RefSeq"/>
        </authorList>
    </citation>
    <scope>IDENTIFICATION</scope>
</reference>
<evidence type="ECO:0000256" key="8">
    <source>
        <dbReference type="SAM" id="Phobius"/>
    </source>
</evidence>
<evidence type="ECO:0000259" key="10">
    <source>
        <dbReference type="PROSITE" id="PS50835"/>
    </source>
</evidence>
<organism evidence="11 12">
    <name type="scientific">Betta splendens</name>
    <name type="common">Siamese fighting fish</name>
    <dbReference type="NCBI Taxonomy" id="158456"/>
    <lineage>
        <taxon>Eukaryota</taxon>
        <taxon>Metazoa</taxon>
        <taxon>Chordata</taxon>
        <taxon>Craniata</taxon>
        <taxon>Vertebrata</taxon>
        <taxon>Euteleostomi</taxon>
        <taxon>Actinopterygii</taxon>
        <taxon>Neopterygii</taxon>
        <taxon>Teleostei</taxon>
        <taxon>Neoteleostei</taxon>
        <taxon>Acanthomorphata</taxon>
        <taxon>Anabantaria</taxon>
        <taxon>Anabantiformes</taxon>
        <taxon>Anabantoidei</taxon>
        <taxon>Osphronemidae</taxon>
        <taxon>Betta</taxon>
    </lineage>
</organism>
<dbReference type="OrthoDB" id="6370831at2759"/>
<dbReference type="InterPro" id="IPR013106">
    <property type="entry name" value="Ig_V-set"/>
</dbReference>
<feature type="chain" id="PRO_5028192542" evidence="9">
    <location>
        <begin position="20"/>
        <end position="340"/>
    </location>
</feature>
<dbReference type="SMART" id="SM00409">
    <property type="entry name" value="IG"/>
    <property type="match status" value="2"/>
</dbReference>
<comment type="subcellular location">
    <subcellularLocation>
        <location evidence="1">Cell membrane</location>
    </subcellularLocation>
</comment>
<evidence type="ECO:0000256" key="9">
    <source>
        <dbReference type="SAM" id="SignalP"/>
    </source>
</evidence>
<keyword evidence="5 8" id="KW-0472">Membrane</keyword>
<keyword evidence="8" id="KW-1133">Transmembrane helix</keyword>
<dbReference type="InterPro" id="IPR036179">
    <property type="entry name" value="Ig-like_dom_sf"/>
</dbReference>
<dbReference type="Gene3D" id="2.60.40.10">
    <property type="entry name" value="Immunoglobulins"/>
    <property type="match status" value="2"/>
</dbReference>
<evidence type="ECO:0000256" key="1">
    <source>
        <dbReference type="ARBA" id="ARBA00004236"/>
    </source>
</evidence>
<dbReference type="GeneID" id="114866732"/>
<dbReference type="InParanoid" id="A0A6P7P4Z3"/>
<evidence type="ECO:0000256" key="7">
    <source>
        <dbReference type="ARBA" id="ARBA00023180"/>
    </source>
</evidence>
<keyword evidence="8" id="KW-0812">Transmembrane</keyword>
<keyword evidence="6" id="KW-1015">Disulfide bond</keyword>
<gene>
    <name evidence="12" type="primary">LOC114866732</name>
</gene>